<dbReference type="RefSeq" id="WP_216414869.1">
    <property type="nucleotide sequence ID" value="NZ_JAHLQK010000001.1"/>
</dbReference>
<dbReference type="Proteomes" id="UP000779508">
    <property type="component" value="Unassembled WGS sequence"/>
</dbReference>
<dbReference type="Pfam" id="PF12229">
    <property type="entry name" value="PG_binding_4"/>
    <property type="match status" value="1"/>
</dbReference>
<evidence type="ECO:0000313" key="5">
    <source>
        <dbReference type="Proteomes" id="UP000779508"/>
    </source>
</evidence>
<dbReference type="EMBL" id="JAHLQK010000001">
    <property type="protein sequence ID" value="MBU5675384.1"/>
    <property type="molecule type" value="Genomic_DNA"/>
</dbReference>
<keyword evidence="2" id="KW-1133">Transmembrane helix</keyword>
<dbReference type="InterPro" id="IPR011098">
    <property type="entry name" value="G5_dom"/>
</dbReference>
<evidence type="ECO:0000259" key="3">
    <source>
        <dbReference type="PROSITE" id="PS51109"/>
    </source>
</evidence>
<dbReference type="Pfam" id="PF07501">
    <property type="entry name" value="G5"/>
    <property type="match status" value="1"/>
</dbReference>
<evidence type="ECO:0000313" key="4">
    <source>
        <dbReference type="EMBL" id="MBU5675384.1"/>
    </source>
</evidence>
<dbReference type="Pfam" id="PF04294">
    <property type="entry name" value="VanW"/>
    <property type="match status" value="1"/>
</dbReference>
<accession>A0ABS6FYS8</accession>
<dbReference type="PANTHER" id="PTHR35788:SF1">
    <property type="entry name" value="EXPORTED PROTEIN"/>
    <property type="match status" value="1"/>
</dbReference>
<keyword evidence="5" id="KW-1185">Reference proteome</keyword>
<organism evidence="4 5">
    <name type="scientific">Alkaliphilus flagellatus</name>
    <dbReference type="NCBI Taxonomy" id="2841507"/>
    <lineage>
        <taxon>Bacteria</taxon>
        <taxon>Bacillati</taxon>
        <taxon>Bacillota</taxon>
        <taxon>Clostridia</taxon>
        <taxon>Peptostreptococcales</taxon>
        <taxon>Natronincolaceae</taxon>
        <taxon>Alkaliphilus</taxon>
    </lineage>
</organism>
<dbReference type="SMART" id="SM01208">
    <property type="entry name" value="G5"/>
    <property type="match status" value="1"/>
</dbReference>
<evidence type="ECO:0000256" key="2">
    <source>
        <dbReference type="SAM" id="Phobius"/>
    </source>
</evidence>
<dbReference type="InterPro" id="IPR052913">
    <property type="entry name" value="Glycopeptide_resist_protein"/>
</dbReference>
<keyword evidence="2" id="KW-0472">Membrane</keyword>
<evidence type="ECO:0000256" key="1">
    <source>
        <dbReference type="ARBA" id="ARBA00022729"/>
    </source>
</evidence>
<reference evidence="4 5" key="1">
    <citation type="submission" date="2021-06" db="EMBL/GenBank/DDBJ databases">
        <authorList>
            <person name="Sun Q."/>
            <person name="Li D."/>
        </authorList>
    </citation>
    <scope>NUCLEOTIDE SEQUENCE [LARGE SCALE GENOMIC DNA]</scope>
    <source>
        <strain evidence="4 5">MSJ-5</strain>
    </source>
</reference>
<proteinExistence type="predicted"/>
<comment type="caution">
    <text evidence="4">The sequence shown here is derived from an EMBL/GenBank/DDBJ whole genome shotgun (WGS) entry which is preliminary data.</text>
</comment>
<name>A0ABS6FYS8_9FIRM</name>
<dbReference type="PROSITE" id="PS51109">
    <property type="entry name" value="G5"/>
    <property type="match status" value="1"/>
</dbReference>
<keyword evidence="2" id="KW-0812">Transmembrane</keyword>
<dbReference type="PANTHER" id="PTHR35788">
    <property type="entry name" value="EXPORTED PROTEIN-RELATED"/>
    <property type="match status" value="1"/>
</dbReference>
<dbReference type="InterPro" id="IPR022029">
    <property type="entry name" value="YoaR-like_PG-bd"/>
</dbReference>
<feature type="domain" description="G5" evidence="3">
    <location>
        <begin position="373"/>
        <end position="453"/>
    </location>
</feature>
<sequence>MGSSVSVNKISKKNLWIVGTIILCIIIIILVTIGNWIFNGSRIFPNIFIESVDVGGLTPEEAKVKVRRIFEKEIDSFRKELVYKDSSWQLSYEDLGLYYLFDDYIDKAYGVGRSGNYYERIKKINNLRKNPEIIRLEPYYNPFEIESIIKNISQTVNKPSIDAEINRKNGTFIIKKEVLGVEVDENALRESIVGAIGNFNNDIIYIPVKNTTPEIIEKDLSTIQDLIGEYVTTFNSQEKGRSENIKLAVNSINNMLLMPGDEFSFNESTGPRSAEEGYKEAPVIVNGELVPGIGGGICQVSTTLYQATIRSDVEVTSRRNHGRPVGYVPIGQDATVAYGYIDFKFRNNKDYPIYIESYIKGEQVHVKLYSKKTNNMSIDLESEIIEVVKPKMEIKKDPNMDVGERRINKAGKKGYRVVTYKVYLQDGKELKKEVISKDYYPPRDGIVIEGIKQ</sequence>
<keyword evidence="1" id="KW-0732">Signal</keyword>
<protein>
    <submittedName>
        <fullName evidence="4">VanW family protein</fullName>
    </submittedName>
</protein>
<gene>
    <name evidence="4" type="ORF">KQI88_03005</name>
</gene>
<feature type="transmembrane region" description="Helical" evidence="2">
    <location>
        <begin position="15"/>
        <end position="38"/>
    </location>
</feature>
<dbReference type="InterPro" id="IPR007391">
    <property type="entry name" value="Vancomycin_resist_VanW"/>
</dbReference>